<dbReference type="Gene3D" id="3.90.70.200">
    <property type="entry name" value="Plus-3 domain"/>
    <property type="match status" value="1"/>
</dbReference>
<accession>A0A2C5ZLW7</accession>
<dbReference type="PANTHER" id="PTHR13115:SF8">
    <property type="entry name" value="RNA POLYMERASE-ASSOCIATED PROTEIN RTF1 HOMOLOG"/>
    <property type="match status" value="1"/>
</dbReference>
<evidence type="ECO:0000256" key="1">
    <source>
        <dbReference type="ARBA" id="ARBA00004123"/>
    </source>
</evidence>
<sequence length="617" mass="69526">MADIDISDDLLDLAGGGGSDDEGSITSRRDGSSSRSPPRERKEVDSMSPPRQKRQPRDDESEEEGEAQSAPASPNSLDSAPMDESDSENEQPMLARPTFEGAADSNEKYPVDGMFVSKVEKEEIMALREVEREQILAERVSEIERQRQNLLLRQMVTTVENEERKHVKKKRSADSAELEQDERKTVRPRTTKASETAMDSLRRARAEKQRRKEDQERRKDDASPRRGLRETRSDQGDEFAQPRSRSADKEADKQVPPAELVDFERVRLGRSEFAQVCSTPGFDAAITGCFIRIAVGAHPETGIEQYRMAVIKGFATGRPYALSSSNGVFVTDQYMKAAHGKAVREFPFISASNSKFTESELNRYRITCQNENVSLPTKQALVDRIDAINGLIHHKWTGEEIKARLAKRNELKKRFDPAERERIACLRDEAAARGDEERAEELQEQLDKLSNQRLAFRTSLGPPKGLEAPKSTEQDRLAERNRENRRMNAELVRKAQLREKAKVREIEKAIQRGEQVPDDLSRRLRTRAKFVYDVNEMAQHVKGGKGAQTPEASTAPSTPAKESTPKPGSGAKLQMAAHMAKLQEKQYEQNKGLPKIHKPLMDDDILGSLDLDIDVEI</sequence>
<dbReference type="OrthoDB" id="166375at2759"/>
<dbReference type="InterPro" id="IPR036128">
    <property type="entry name" value="Plus3-like_sf"/>
</dbReference>
<dbReference type="GO" id="GO:0003677">
    <property type="term" value="F:DNA binding"/>
    <property type="evidence" value="ECO:0007669"/>
    <property type="project" value="InterPro"/>
</dbReference>
<keyword evidence="8" id="KW-1185">Reference proteome</keyword>
<feature type="compositionally biased region" description="Basic and acidic residues" evidence="5">
    <location>
        <begin position="27"/>
        <end position="45"/>
    </location>
</feature>
<feature type="compositionally biased region" description="Polar residues" evidence="5">
    <location>
        <begin position="550"/>
        <end position="561"/>
    </location>
</feature>
<feature type="region of interest" description="Disordered" evidence="5">
    <location>
        <begin position="540"/>
        <end position="577"/>
    </location>
</feature>
<name>A0A2C5ZLW7_9HYPO</name>
<evidence type="ECO:0000259" key="6">
    <source>
        <dbReference type="PROSITE" id="PS51360"/>
    </source>
</evidence>
<dbReference type="GO" id="GO:1990269">
    <property type="term" value="F:RNA polymerase II C-terminal domain phosphoserine binding"/>
    <property type="evidence" value="ECO:0007669"/>
    <property type="project" value="TreeGrafter"/>
</dbReference>
<dbReference type="Proteomes" id="UP000224854">
    <property type="component" value="Unassembled WGS sequence"/>
</dbReference>
<feature type="compositionally biased region" description="Basic and acidic residues" evidence="5">
    <location>
        <begin position="470"/>
        <end position="488"/>
    </location>
</feature>
<gene>
    <name evidence="7" type="ORF">CDD82_4099</name>
</gene>
<keyword evidence="3" id="KW-0804">Transcription</keyword>
<feature type="compositionally biased region" description="Acidic residues" evidence="5">
    <location>
        <begin position="1"/>
        <end position="11"/>
    </location>
</feature>
<evidence type="ECO:0000313" key="8">
    <source>
        <dbReference type="Proteomes" id="UP000224854"/>
    </source>
</evidence>
<proteinExistence type="predicted"/>
<feature type="compositionally biased region" description="Basic and acidic residues" evidence="5">
    <location>
        <begin position="200"/>
        <end position="235"/>
    </location>
</feature>
<protein>
    <recommendedName>
        <fullName evidence="6">Plus3 domain-containing protein</fullName>
    </recommendedName>
</protein>
<feature type="region of interest" description="Disordered" evidence="5">
    <location>
        <begin position="158"/>
        <end position="258"/>
    </location>
</feature>
<dbReference type="PANTHER" id="PTHR13115">
    <property type="entry name" value="RNA POLYMERASE-ASSOCIATED PROTEIN RTF1 HOMOLOG"/>
    <property type="match status" value="1"/>
</dbReference>
<dbReference type="FunFam" id="3.90.70.200:FF:000005">
    <property type="entry name" value="Related to Pol II transcription elongation factor"/>
    <property type="match status" value="1"/>
</dbReference>
<comment type="subcellular location">
    <subcellularLocation>
        <location evidence="1">Nucleus</location>
    </subcellularLocation>
</comment>
<organism evidence="7 8">
    <name type="scientific">Ophiocordyceps australis</name>
    <dbReference type="NCBI Taxonomy" id="1399860"/>
    <lineage>
        <taxon>Eukaryota</taxon>
        <taxon>Fungi</taxon>
        <taxon>Dikarya</taxon>
        <taxon>Ascomycota</taxon>
        <taxon>Pezizomycotina</taxon>
        <taxon>Sordariomycetes</taxon>
        <taxon>Hypocreomycetidae</taxon>
        <taxon>Hypocreales</taxon>
        <taxon>Ophiocordycipitaceae</taxon>
        <taxon>Ophiocordyceps</taxon>
    </lineage>
</organism>
<dbReference type="SUPFAM" id="SSF159042">
    <property type="entry name" value="Plus3-like"/>
    <property type="match status" value="1"/>
</dbReference>
<dbReference type="InterPro" id="IPR004343">
    <property type="entry name" value="Plus-3_dom"/>
</dbReference>
<evidence type="ECO:0000256" key="4">
    <source>
        <dbReference type="ARBA" id="ARBA00023242"/>
    </source>
</evidence>
<evidence type="ECO:0000256" key="3">
    <source>
        <dbReference type="ARBA" id="ARBA00023163"/>
    </source>
</evidence>
<dbReference type="EMBL" id="NJEU01000033">
    <property type="protein sequence ID" value="PHH82985.1"/>
    <property type="molecule type" value="Genomic_DNA"/>
</dbReference>
<reference evidence="7 8" key="1">
    <citation type="submission" date="2017-06" db="EMBL/GenBank/DDBJ databases">
        <title>Ant-infecting Ophiocordyceps genomes reveal a high diversity of potential behavioral manipulation genes and a possible major role for enterotoxins.</title>
        <authorList>
            <person name="De Bekker C."/>
            <person name="Evans H.C."/>
            <person name="Brachmann A."/>
            <person name="Hughes D.P."/>
        </authorList>
    </citation>
    <scope>NUCLEOTIDE SEQUENCE [LARGE SCALE GENOMIC DNA]</scope>
    <source>
        <strain evidence="7 8">1348a</strain>
    </source>
</reference>
<evidence type="ECO:0000256" key="2">
    <source>
        <dbReference type="ARBA" id="ARBA00023015"/>
    </source>
</evidence>
<evidence type="ECO:0000256" key="5">
    <source>
        <dbReference type="SAM" id="MobiDB-lite"/>
    </source>
</evidence>
<feature type="region of interest" description="Disordered" evidence="5">
    <location>
        <begin position="1"/>
        <end position="110"/>
    </location>
</feature>
<evidence type="ECO:0000313" key="7">
    <source>
        <dbReference type="EMBL" id="PHH82985.1"/>
    </source>
</evidence>
<dbReference type="GO" id="GO:0016593">
    <property type="term" value="C:Cdc73/Paf1 complex"/>
    <property type="evidence" value="ECO:0007669"/>
    <property type="project" value="TreeGrafter"/>
</dbReference>
<feature type="domain" description="Plus3" evidence="6">
    <location>
        <begin position="257"/>
        <end position="393"/>
    </location>
</feature>
<keyword evidence="2" id="KW-0805">Transcription regulation</keyword>
<comment type="caution">
    <text evidence="7">The sequence shown here is derived from an EMBL/GenBank/DDBJ whole genome shotgun (WGS) entry which is preliminary data.</text>
</comment>
<dbReference type="AlphaFoldDB" id="A0A2C5ZLW7"/>
<dbReference type="PROSITE" id="PS51360">
    <property type="entry name" value="PLUS3"/>
    <property type="match status" value="1"/>
</dbReference>
<feature type="region of interest" description="Disordered" evidence="5">
    <location>
        <begin position="458"/>
        <end position="488"/>
    </location>
</feature>
<dbReference type="Pfam" id="PF03126">
    <property type="entry name" value="Plus-3"/>
    <property type="match status" value="1"/>
</dbReference>
<keyword evidence="4" id="KW-0539">Nucleus</keyword>
<dbReference type="SMART" id="SM00719">
    <property type="entry name" value="Plus3"/>
    <property type="match status" value="1"/>
</dbReference>